<feature type="transmembrane region" description="Helical" evidence="7">
    <location>
        <begin position="466"/>
        <end position="490"/>
    </location>
</feature>
<gene>
    <name evidence="9" type="ORF">A8C56_05070</name>
</gene>
<keyword evidence="6" id="KW-0175">Coiled coil</keyword>
<dbReference type="PANTHER" id="PTHR32309:SF13">
    <property type="entry name" value="FERRIC ENTEROBACTIN TRANSPORT PROTEIN FEPE"/>
    <property type="match status" value="1"/>
</dbReference>
<reference evidence="9 10" key="1">
    <citation type="submission" date="2016-05" db="EMBL/GenBank/DDBJ databases">
        <title>Niabella ginsenosidivorans BS26 whole genome sequencing.</title>
        <authorList>
            <person name="Im W.T."/>
            <person name="Siddiqi M.Z."/>
        </authorList>
    </citation>
    <scope>NUCLEOTIDE SEQUENCE [LARGE SCALE GENOMIC DNA]</scope>
    <source>
        <strain evidence="9 10">BS26</strain>
    </source>
</reference>
<dbReference type="GO" id="GO:0005886">
    <property type="term" value="C:plasma membrane"/>
    <property type="evidence" value="ECO:0007669"/>
    <property type="project" value="UniProtKB-SubCell"/>
</dbReference>
<dbReference type="Proteomes" id="UP000077667">
    <property type="component" value="Chromosome"/>
</dbReference>
<dbReference type="AlphaFoldDB" id="A0A1A9I1K6"/>
<keyword evidence="2" id="KW-1003">Cell membrane</keyword>
<dbReference type="Pfam" id="PF02706">
    <property type="entry name" value="Wzz"/>
    <property type="match status" value="1"/>
</dbReference>
<evidence type="ECO:0000259" key="8">
    <source>
        <dbReference type="Pfam" id="PF02706"/>
    </source>
</evidence>
<feature type="domain" description="Polysaccharide chain length determinant N-terminal" evidence="8">
    <location>
        <begin position="5"/>
        <end position="96"/>
    </location>
</feature>
<dbReference type="GO" id="GO:0004713">
    <property type="term" value="F:protein tyrosine kinase activity"/>
    <property type="evidence" value="ECO:0007669"/>
    <property type="project" value="TreeGrafter"/>
</dbReference>
<dbReference type="InterPro" id="IPR003856">
    <property type="entry name" value="LPS_length_determ_N"/>
</dbReference>
<dbReference type="EMBL" id="CP015772">
    <property type="protein sequence ID" value="ANH80444.1"/>
    <property type="molecule type" value="Genomic_DNA"/>
</dbReference>
<dbReference type="RefSeq" id="WP_067752908.1">
    <property type="nucleotide sequence ID" value="NZ_CP015772.1"/>
</dbReference>
<keyword evidence="10" id="KW-1185">Reference proteome</keyword>
<dbReference type="KEGG" id="nia:A8C56_05070"/>
<evidence type="ECO:0000256" key="2">
    <source>
        <dbReference type="ARBA" id="ARBA00022475"/>
    </source>
</evidence>
<evidence type="ECO:0000256" key="4">
    <source>
        <dbReference type="ARBA" id="ARBA00022989"/>
    </source>
</evidence>
<evidence type="ECO:0000256" key="3">
    <source>
        <dbReference type="ARBA" id="ARBA00022692"/>
    </source>
</evidence>
<accession>A0A1A9I1K6</accession>
<evidence type="ECO:0000313" key="9">
    <source>
        <dbReference type="EMBL" id="ANH80444.1"/>
    </source>
</evidence>
<evidence type="ECO:0000256" key="6">
    <source>
        <dbReference type="SAM" id="Coils"/>
    </source>
</evidence>
<evidence type="ECO:0000256" key="7">
    <source>
        <dbReference type="SAM" id="Phobius"/>
    </source>
</evidence>
<dbReference type="SUPFAM" id="SSF52540">
    <property type="entry name" value="P-loop containing nucleoside triphosphate hydrolases"/>
    <property type="match status" value="1"/>
</dbReference>
<keyword evidence="5 7" id="KW-0472">Membrane</keyword>
<sequence>MNLNLNLKEFLKYLSRFKWLLIVVPILCVGLAYFLSKKAARKYVSDTLIATGITNQFQQTLTEGQNLDYFKISQRFGNLLEMIKSRRMISALSYELILHDLKNPKEAFIPVSGVVKEYTPDELNKLIQEYQQRLDAHTLISIADNAGMKLYDILKSKRYDEESILKNLSVARNGESDFIKLSYISNNPRLSAFVVNTLADNFIDYYTNMSTAGERKSLAILDTVLRTRQVALERKGAALTYSAASSNATVKNEIVAQKKSDMAYQQITEAQSQRNQTMRTISSLEGAITEIDQKLKGAGGYLTPGALTDNSEIVRIDNQLKTANRNYINNNFQASDKRKIDSLQEIRTSLITAASKKGNTNPAVIRQNLIEQRIKLENDLASAKSTLNTIDRQLNALQSTAGPIVAATTPDNSAGQALARDVEIASKDYADAQEKYQQAELASKTGVNLAVVEPGVPGPPEPSKTLLFAGLAGFSGLMISLVGIFLTFALNKTSNTPQELEIKLHQHVLGWLNDLGEEDKDLRKIWKDKGSTASYSVYKDALRSLRFELNKFIKPGKNVIGITSVLPGEGKTFVAGSLSYAFAMMGKNVLVICEKNDSISDLVIGRRFNEDPPQKFESFLVKKEIQIEDRITILNKNASSSSLLELRDGRSLEAGFKILKETFDVIVVDIGSAYDIYNMKEWLMFCDYSIAVFEAGNKVAEKHHDVAALLSSYEGFLGWTLNKVKIQNVKGLVEKM</sequence>
<comment type="subcellular location">
    <subcellularLocation>
        <location evidence="1">Cell membrane</location>
        <topology evidence="1">Multi-pass membrane protein</topology>
    </subcellularLocation>
</comment>
<dbReference type="OrthoDB" id="972983at2"/>
<keyword evidence="3 7" id="KW-0812">Transmembrane</keyword>
<proteinExistence type="predicted"/>
<evidence type="ECO:0000313" key="10">
    <source>
        <dbReference type="Proteomes" id="UP000077667"/>
    </source>
</evidence>
<dbReference type="InterPro" id="IPR050445">
    <property type="entry name" value="Bact_polysacc_biosynth/exp"/>
</dbReference>
<protein>
    <recommendedName>
        <fullName evidence="8">Polysaccharide chain length determinant N-terminal domain-containing protein</fullName>
    </recommendedName>
</protein>
<dbReference type="InterPro" id="IPR027417">
    <property type="entry name" value="P-loop_NTPase"/>
</dbReference>
<feature type="transmembrane region" description="Helical" evidence="7">
    <location>
        <begin position="17"/>
        <end position="35"/>
    </location>
</feature>
<dbReference type="PANTHER" id="PTHR32309">
    <property type="entry name" value="TYROSINE-PROTEIN KINASE"/>
    <property type="match status" value="1"/>
</dbReference>
<evidence type="ECO:0000256" key="1">
    <source>
        <dbReference type="ARBA" id="ARBA00004651"/>
    </source>
</evidence>
<dbReference type="STRING" id="1176587.A8C56_05070"/>
<dbReference type="Gene3D" id="3.40.50.300">
    <property type="entry name" value="P-loop containing nucleotide triphosphate hydrolases"/>
    <property type="match status" value="1"/>
</dbReference>
<keyword evidence="4 7" id="KW-1133">Transmembrane helix</keyword>
<evidence type="ECO:0000256" key="5">
    <source>
        <dbReference type="ARBA" id="ARBA00023136"/>
    </source>
</evidence>
<organism evidence="9 10">
    <name type="scientific">Niabella ginsenosidivorans</name>
    <dbReference type="NCBI Taxonomy" id="1176587"/>
    <lineage>
        <taxon>Bacteria</taxon>
        <taxon>Pseudomonadati</taxon>
        <taxon>Bacteroidota</taxon>
        <taxon>Chitinophagia</taxon>
        <taxon>Chitinophagales</taxon>
        <taxon>Chitinophagaceae</taxon>
        <taxon>Niabella</taxon>
    </lineage>
</organism>
<feature type="coiled-coil region" evidence="6">
    <location>
        <begin position="366"/>
        <end position="442"/>
    </location>
</feature>
<name>A0A1A9I1K6_9BACT</name>